<name>A0A5R9A0Q4_PSENT</name>
<evidence type="ECO:0000313" key="2">
    <source>
        <dbReference type="EMBL" id="TLP72263.1"/>
    </source>
</evidence>
<dbReference type="Proteomes" id="UP000307510">
    <property type="component" value="Unassembled WGS sequence"/>
</dbReference>
<dbReference type="GO" id="GO:0004519">
    <property type="term" value="F:endonuclease activity"/>
    <property type="evidence" value="ECO:0007669"/>
    <property type="project" value="UniProtKB-KW"/>
</dbReference>
<dbReference type="InterPro" id="IPR011335">
    <property type="entry name" value="Restrct_endonuc-II-like"/>
</dbReference>
<dbReference type="InterPro" id="IPR047216">
    <property type="entry name" value="Endonuclease_DUF559_bact"/>
</dbReference>
<keyword evidence="2" id="KW-0378">Hydrolase</keyword>
<evidence type="ECO:0000313" key="3">
    <source>
        <dbReference type="Proteomes" id="UP000307510"/>
    </source>
</evidence>
<dbReference type="RefSeq" id="WP_138215093.1">
    <property type="nucleotide sequence ID" value="NZ_VASG01000005.1"/>
</dbReference>
<dbReference type="PANTHER" id="PTHR38590:SF1">
    <property type="entry name" value="BLL0828 PROTEIN"/>
    <property type="match status" value="1"/>
</dbReference>
<keyword evidence="2" id="KW-0255">Endonuclease</keyword>
<dbReference type="InterPro" id="IPR007569">
    <property type="entry name" value="DUF559"/>
</dbReference>
<reference evidence="2 3" key="1">
    <citation type="submission" date="2019-05" db="EMBL/GenBank/DDBJ databases">
        <authorList>
            <person name="Moore K."/>
            <person name="O'Neill P."/>
            <person name="Farbos A."/>
            <person name="Studholme D.J."/>
        </authorList>
    </citation>
    <scope>NUCLEOTIDE SEQUENCE [LARGE SCALE GENOMIC DNA]</scope>
    <source>
        <strain evidence="2 3">DSM 9128</strain>
    </source>
</reference>
<comment type="caution">
    <text evidence="2">The sequence shown here is derived from an EMBL/GenBank/DDBJ whole genome shotgun (WGS) entry which is preliminary data.</text>
</comment>
<dbReference type="EMBL" id="VASG01000005">
    <property type="protein sequence ID" value="TLP72263.1"/>
    <property type="molecule type" value="Genomic_DNA"/>
</dbReference>
<evidence type="ECO:0000259" key="1">
    <source>
        <dbReference type="Pfam" id="PF04480"/>
    </source>
</evidence>
<reference evidence="3" key="2">
    <citation type="submission" date="2019-06" db="EMBL/GenBank/DDBJ databases">
        <title>AzeR, a transcriptional regulator that responds to azelaic acid in Pseudomonas nitroreducens.</title>
        <authorList>
            <person name="Bez C."/>
            <person name="Javvadi S.G."/>
            <person name="Bertani I."/>
            <person name="Devescovi G."/>
            <person name="Studholme D.J."/>
            <person name="Geller A."/>
            <person name="Levy A."/>
            <person name="Venturi V."/>
        </authorList>
    </citation>
    <scope>NUCLEOTIDE SEQUENCE [LARGE SCALE GENOMIC DNA]</scope>
    <source>
        <strain evidence="3">DSM 9128</strain>
    </source>
</reference>
<dbReference type="Gene3D" id="3.40.960.10">
    <property type="entry name" value="VSR Endonuclease"/>
    <property type="match status" value="1"/>
</dbReference>
<accession>A0A5R9A0Q4</accession>
<organism evidence="2 3">
    <name type="scientific">Pseudomonas nitroreducens</name>
    <dbReference type="NCBI Taxonomy" id="46680"/>
    <lineage>
        <taxon>Bacteria</taxon>
        <taxon>Pseudomonadati</taxon>
        <taxon>Pseudomonadota</taxon>
        <taxon>Gammaproteobacteria</taxon>
        <taxon>Pseudomonadales</taxon>
        <taxon>Pseudomonadaceae</taxon>
        <taxon>Pseudomonas</taxon>
    </lineage>
</organism>
<dbReference type="Pfam" id="PF04480">
    <property type="entry name" value="DUF559"/>
    <property type="match status" value="1"/>
</dbReference>
<dbReference type="PANTHER" id="PTHR38590">
    <property type="entry name" value="BLL0828 PROTEIN"/>
    <property type="match status" value="1"/>
</dbReference>
<dbReference type="AlphaFoldDB" id="A0A5R9A0Q4"/>
<dbReference type="SUPFAM" id="SSF52980">
    <property type="entry name" value="Restriction endonuclease-like"/>
    <property type="match status" value="1"/>
</dbReference>
<dbReference type="CDD" id="cd01038">
    <property type="entry name" value="Endonuclease_DUF559"/>
    <property type="match status" value="1"/>
</dbReference>
<proteinExistence type="predicted"/>
<feature type="domain" description="DUF559" evidence="1">
    <location>
        <begin position="4"/>
        <end position="105"/>
    </location>
</feature>
<keyword evidence="2" id="KW-0540">Nuclease</keyword>
<sequence>MEEVEFARQLRRRQTDAESRLWACLRDRRFLGLKFRRQVPYGRYVLDFYCHELRLAVELDGGQHLESDHDAERDAWLVGQGIRVARFWNHDVLLRTEVVLEALRLAVESGAG</sequence>
<protein>
    <submittedName>
        <fullName evidence="2">Endonuclease domain-containing protein</fullName>
    </submittedName>
</protein>
<gene>
    <name evidence="2" type="ORF">FEA48_18410</name>
</gene>